<organism evidence="2 3">
    <name type="scientific">Mycena rosella</name>
    <name type="common">Pink bonnet</name>
    <name type="synonym">Agaricus rosellus</name>
    <dbReference type="NCBI Taxonomy" id="1033263"/>
    <lineage>
        <taxon>Eukaryota</taxon>
        <taxon>Fungi</taxon>
        <taxon>Dikarya</taxon>
        <taxon>Basidiomycota</taxon>
        <taxon>Agaricomycotina</taxon>
        <taxon>Agaricomycetes</taxon>
        <taxon>Agaricomycetidae</taxon>
        <taxon>Agaricales</taxon>
        <taxon>Marasmiineae</taxon>
        <taxon>Mycenaceae</taxon>
        <taxon>Mycena</taxon>
    </lineage>
</organism>
<sequence length="58" mass="6174">MSSSPAPPFPPLPAPDVRLLFGLILIGVLLNTMLYGVILIQVGAFTPIQPALIRSSRC</sequence>
<feature type="transmembrane region" description="Helical" evidence="1">
    <location>
        <begin position="20"/>
        <end position="45"/>
    </location>
</feature>
<dbReference type="AlphaFoldDB" id="A0AAD7DLQ1"/>
<evidence type="ECO:0000313" key="2">
    <source>
        <dbReference type="EMBL" id="KAJ7694753.1"/>
    </source>
</evidence>
<accession>A0AAD7DLQ1</accession>
<keyword evidence="3" id="KW-1185">Reference proteome</keyword>
<proteinExistence type="predicted"/>
<keyword evidence="1" id="KW-1133">Transmembrane helix</keyword>
<name>A0AAD7DLQ1_MYCRO</name>
<dbReference type="Proteomes" id="UP001221757">
    <property type="component" value="Unassembled WGS sequence"/>
</dbReference>
<comment type="caution">
    <text evidence="2">The sequence shown here is derived from an EMBL/GenBank/DDBJ whole genome shotgun (WGS) entry which is preliminary data.</text>
</comment>
<evidence type="ECO:0000313" key="3">
    <source>
        <dbReference type="Proteomes" id="UP001221757"/>
    </source>
</evidence>
<reference evidence="2" key="1">
    <citation type="submission" date="2023-03" db="EMBL/GenBank/DDBJ databases">
        <title>Massive genome expansion in bonnet fungi (Mycena s.s.) driven by repeated elements and novel gene families across ecological guilds.</title>
        <authorList>
            <consortium name="Lawrence Berkeley National Laboratory"/>
            <person name="Harder C.B."/>
            <person name="Miyauchi S."/>
            <person name="Viragh M."/>
            <person name="Kuo A."/>
            <person name="Thoen E."/>
            <person name="Andreopoulos B."/>
            <person name="Lu D."/>
            <person name="Skrede I."/>
            <person name="Drula E."/>
            <person name="Henrissat B."/>
            <person name="Morin E."/>
            <person name="Kohler A."/>
            <person name="Barry K."/>
            <person name="LaButti K."/>
            <person name="Morin E."/>
            <person name="Salamov A."/>
            <person name="Lipzen A."/>
            <person name="Mereny Z."/>
            <person name="Hegedus B."/>
            <person name="Baldrian P."/>
            <person name="Stursova M."/>
            <person name="Weitz H."/>
            <person name="Taylor A."/>
            <person name="Grigoriev I.V."/>
            <person name="Nagy L.G."/>
            <person name="Martin F."/>
            <person name="Kauserud H."/>
        </authorList>
    </citation>
    <scope>NUCLEOTIDE SEQUENCE</scope>
    <source>
        <strain evidence="2">CBHHK067</strain>
    </source>
</reference>
<protein>
    <submittedName>
        <fullName evidence="2">Uncharacterized protein</fullName>
    </submittedName>
</protein>
<dbReference type="EMBL" id="JARKIE010000040">
    <property type="protein sequence ID" value="KAJ7694753.1"/>
    <property type="molecule type" value="Genomic_DNA"/>
</dbReference>
<keyword evidence="1" id="KW-0812">Transmembrane</keyword>
<gene>
    <name evidence="2" type="ORF">B0H17DRAFT_1198921</name>
</gene>
<keyword evidence="1" id="KW-0472">Membrane</keyword>
<evidence type="ECO:0000256" key="1">
    <source>
        <dbReference type="SAM" id="Phobius"/>
    </source>
</evidence>